<organism evidence="2 3">
    <name type="scientific">Nephila pilipes</name>
    <name type="common">Giant wood spider</name>
    <name type="synonym">Nephila maculata</name>
    <dbReference type="NCBI Taxonomy" id="299642"/>
    <lineage>
        <taxon>Eukaryota</taxon>
        <taxon>Metazoa</taxon>
        <taxon>Ecdysozoa</taxon>
        <taxon>Arthropoda</taxon>
        <taxon>Chelicerata</taxon>
        <taxon>Arachnida</taxon>
        <taxon>Araneae</taxon>
        <taxon>Araneomorphae</taxon>
        <taxon>Entelegynae</taxon>
        <taxon>Araneoidea</taxon>
        <taxon>Nephilidae</taxon>
        <taxon>Nephila</taxon>
    </lineage>
</organism>
<dbReference type="EMBL" id="BMAW01016762">
    <property type="protein sequence ID" value="GFT50672.1"/>
    <property type="molecule type" value="Genomic_DNA"/>
</dbReference>
<reference evidence="2" key="1">
    <citation type="submission" date="2020-08" db="EMBL/GenBank/DDBJ databases">
        <title>Multicomponent nature underlies the extraordinary mechanical properties of spider dragline silk.</title>
        <authorList>
            <person name="Kono N."/>
            <person name="Nakamura H."/>
            <person name="Mori M."/>
            <person name="Yoshida Y."/>
            <person name="Ohtoshi R."/>
            <person name="Malay A.D."/>
            <person name="Moran D.A.P."/>
            <person name="Tomita M."/>
            <person name="Numata K."/>
            <person name="Arakawa K."/>
        </authorList>
    </citation>
    <scope>NUCLEOTIDE SEQUENCE</scope>
</reference>
<keyword evidence="3" id="KW-1185">Reference proteome</keyword>
<name>A0A8X6TU88_NEPPI</name>
<accession>A0A8X6TU88</accession>
<evidence type="ECO:0000256" key="1">
    <source>
        <dbReference type="SAM" id="MobiDB-lite"/>
    </source>
</evidence>
<dbReference type="AlphaFoldDB" id="A0A8X6TU88"/>
<evidence type="ECO:0000313" key="3">
    <source>
        <dbReference type="Proteomes" id="UP000887013"/>
    </source>
</evidence>
<comment type="caution">
    <text evidence="2">The sequence shown here is derived from an EMBL/GenBank/DDBJ whole genome shotgun (WGS) entry which is preliminary data.</text>
</comment>
<proteinExistence type="predicted"/>
<gene>
    <name evidence="2" type="ORF">NPIL_242981</name>
</gene>
<feature type="region of interest" description="Disordered" evidence="1">
    <location>
        <begin position="61"/>
        <end position="83"/>
    </location>
</feature>
<protein>
    <submittedName>
        <fullName evidence="2">Uncharacterized protein</fullName>
    </submittedName>
</protein>
<dbReference type="Proteomes" id="UP000887013">
    <property type="component" value="Unassembled WGS sequence"/>
</dbReference>
<evidence type="ECO:0000313" key="2">
    <source>
        <dbReference type="EMBL" id="GFT50672.1"/>
    </source>
</evidence>
<sequence>MRPSVSGKGTLIKHRGSLLYGGKNDVELGKKGGWAYFEGSECPDGHSSFILEWITPRKIHEQTIKSETKKKKQENGGGEEEKE</sequence>